<accession>A0A401G3W3</accession>
<keyword evidence="5 8" id="KW-0812">Transmembrane</keyword>
<dbReference type="RefSeq" id="WP_124330952.1">
    <property type="nucleotide sequence ID" value="NZ_BEXT01000001.1"/>
</dbReference>
<evidence type="ECO:0000256" key="5">
    <source>
        <dbReference type="ARBA" id="ARBA00022692"/>
    </source>
</evidence>
<feature type="transmembrane region" description="Helical" evidence="8">
    <location>
        <begin position="79"/>
        <end position="103"/>
    </location>
</feature>
<feature type="transmembrane region" description="Helical" evidence="8">
    <location>
        <begin position="109"/>
        <end position="127"/>
    </location>
</feature>
<evidence type="ECO:0000256" key="7">
    <source>
        <dbReference type="ARBA" id="ARBA00023136"/>
    </source>
</evidence>
<evidence type="ECO:0000259" key="9">
    <source>
        <dbReference type="Pfam" id="PF12832"/>
    </source>
</evidence>
<keyword evidence="3" id="KW-1003">Cell membrane</keyword>
<keyword evidence="7 8" id="KW-0472">Membrane</keyword>
<comment type="subcellular location">
    <subcellularLocation>
        <location evidence="1">Cell inner membrane</location>
        <topology evidence="1">Multi-pass membrane protein</topology>
    </subcellularLocation>
</comment>
<dbReference type="InterPro" id="IPR026032">
    <property type="entry name" value="HcaT-like"/>
</dbReference>
<feature type="domain" description="Major facilitator superfamily associated" evidence="9">
    <location>
        <begin position="15"/>
        <end position="361"/>
    </location>
</feature>
<evidence type="ECO:0000256" key="4">
    <source>
        <dbReference type="ARBA" id="ARBA00022519"/>
    </source>
</evidence>
<dbReference type="InterPro" id="IPR024989">
    <property type="entry name" value="MFS_assoc_dom"/>
</dbReference>
<feature type="transmembrane region" description="Helical" evidence="8">
    <location>
        <begin position="139"/>
        <end position="157"/>
    </location>
</feature>
<keyword evidence="2" id="KW-0813">Transport</keyword>
<organism evidence="10 11">
    <name type="scientific">Desulfonema ishimotonii</name>
    <dbReference type="NCBI Taxonomy" id="45657"/>
    <lineage>
        <taxon>Bacteria</taxon>
        <taxon>Pseudomonadati</taxon>
        <taxon>Thermodesulfobacteriota</taxon>
        <taxon>Desulfobacteria</taxon>
        <taxon>Desulfobacterales</taxon>
        <taxon>Desulfococcaceae</taxon>
        <taxon>Desulfonema</taxon>
    </lineage>
</organism>
<evidence type="ECO:0000256" key="1">
    <source>
        <dbReference type="ARBA" id="ARBA00004429"/>
    </source>
</evidence>
<dbReference type="InterPro" id="IPR036259">
    <property type="entry name" value="MFS_trans_sf"/>
</dbReference>
<feature type="transmembrane region" description="Helical" evidence="8">
    <location>
        <begin position="327"/>
        <end position="346"/>
    </location>
</feature>
<dbReference type="SUPFAM" id="SSF103473">
    <property type="entry name" value="MFS general substrate transporter"/>
    <property type="match status" value="1"/>
</dbReference>
<keyword evidence="11" id="KW-1185">Reference proteome</keyword>
<evidence type="ECO:0000256" key="8">
    <source>
        <dbReference type="SAM" id="Phobius"/>
    </source>
</evidence>
<dbReference type="AlphaFoldDB" id="A0A401G3W3"/>
<evidence type="ECO:0000256" key="3">
    <source>
        <dbReference type="ARBA" id="ARBA00022475"/>
    </source>
</evidence>
<gene>
    <name evidence="10" type="ORF">DENIS_4932</name>
</gene>
<keyword evidence="4" id="KW-0997">Cell inner membrane</keyword>
<feature type="transmembrane region" description="Helical" evidence="8">
    <location>
        <begin position="46"/>
        <end position="67"/>
    </location>
</feature>
<feature type="transmembrane region" description="Helical" evidence="8">
    <location>
        <begin position="270"/>
        <end position="288"/>
    </location>
</feature>
<feature type="transmembrane region" description="Helical" evidence="8">
    <location>
        <begin position="204"/>
        <end position="226"/>
    </location>
</feature>
<feature type="transmembrane region" description="Helical" evidence="8">
    <location>
        <begin position="294"/>
        <end position="315"/>
    </location>
</feature>
<dbReference type="GO" id="GO:0030395">
    <property type="term" value="F:lactose binding"/>
    <property type="evidence" value="ECO:0007669"/>
    <property type="project" value="TreeGrafter"/>
</dbReference>
<feature type="transmembrane region" description="Helical" evidence="8">
    <location>
        <begin position="358"/>
        <end position="377"/>
    </location>
</feature>
<dbReference type="OrthoDB" id="9150135at2"/>
<feature type="transmembrane region" description="Helical" evidence="8">
    <location>
        <begin position="18"/>
        <end position="40"/>
    </location>
</feature>
<dbReference type="PIRSF" id="PIRSF004925">
    <property type="entry name" value="HcaT"/>
    <property type="match status" value="1"/>
</dbReference>
<feature type="transmembrane region" description="Helical" evidence="8">
    <location>
        <begin position="163"/>
        <end position="183"/>
    </location>
</feature>
<dbReference type="Gene3D" id="1.20.1250.20">
    <property type="entry name" value="MFS general substrate transporter like domains"/>
    <property type="match status" value="2"/>
</dbReference>
<evidence type="ECO:0000313" key="10">
    <source>
        <dbReference type="EMBL" id="GBC63932.1"/>
    </source>
</evidence>
<reference evidence="11" key="1">
    <citation type="submission" date="2017-11" db="EMBL/GenBank/DDBJ databases">
        <authorList>
            <person name="Watanabe M."/>
            <person name="Kojima H."/>
        </authorList>
    </citation>
    <scope>NUCLEOTIDE SEQUENCE [LARGE SCALE GENOMIC DNA]</scope>
    <source>
        <strain evidence="11">Tokyo 01</strain>
    </source>
</reference>
<sequence>MNRDDGTGVDRRIMGAQYFLYFGVMGIMLPYFNLYCFHLGFSGLQIGILSATRSLMMILFPVFWGTLADRFQVRKPLYILLNFVSTAIWAALLLTTGFCGILLTMIAYGIFYSPLIAFMETFTMEVLGREKKRYGMVRAWGTLAFIGVATALGRLIDIWSVDIIIGLVLAGSAVQAIVALKIPRVRRHQESRFGSDTRFLRERGMCLFLFCAFLMLVSHGTYYGFLSIHLESLGYDKTFIGIAWALASAAEIVVMVGSDKIFRRVSPENALFFAFMMATLRWLILFLATSPAMILVSQMFHAATYAVFHIASILYVDRMTPRAAKTLGQAVNNALTYGLGMTVGLFLNGCLYESLGAFRLFFISSLIALGGGILFWYGQRYQARHI</sequence>
<evidence type="ECO:0000313" key="11">
    <source>
        <dbReference type="Proteomes" id="UP000288096"/>
    </source>
</evidence>
<dbReference type="Proteomes" id="UP000288096">
    <property type="component" value="Unassembled WGS sequence"/>
</dbReference>
<evidence type="ECO:0000256" key="6">
    <source>
        <dbReference type="ARBA" id="ARBA00022989"/>
    </source>
</evidence>
<dbReference type="PANTHER" id="PTHR23522:SF10">
    <property type="entry name" value="3-PHENYLPROPIONIC ACID TRANSPORTER-RELATED"/>
    <property type="match status" value="1"/>
</dbReference>
<dbReference type="PANTHER" id="PTHR23522">
    <property type="entry name" value="BLL5896 PROTEIN"/>
    <property type="match status" value="1"/>
</dbReference>
<reference evidence="11" key="2">
    <citation type="submission" date="2019-01" db="EMBL/GenBank/DDBJ databases">
        <title>Genome sequence of Desulfonema ishimotonii strain Tokyo 01.</title>
        <authorList>
            <person name="Fukui M."/>
        </authorList>
    </citation>
    <scope>NUCLEOTIDE SEQUENCE [LARGE SCALE GENOMIC DNA]</scope>
    <source>
        <strain evidence="11">Tokyo 01</strain>
    </source>
</reference>
<dbReference type="GO" id="GO:0015528">
    <property type="term" value="F:lactose:proton symporter activity"/>
    <property type="evidence" value="ECO:0007669"/>
    <property type="project" value="TreeGrafter"/>
</dbReference>
<evidence type="ECO:0000256" key="2">
    <source>
        <dbReference type="ARBA" id="ARBA00022448"/>
    </source>
</evidence>
<protein>
    <submittedName>
        <fullName evidence="10">MFS transporter</fullName>
    </submittedName>
</protein>
<feature type="transmembrane region" description="Helical" evidence="8">
    <location>
        <begin position="238"/>
        <end position="258"/>
    </location>
</feature>
<dbReference type="GO" id="GO:0005886">
    <property type="term" value="C:plasma membrane"/>
    <property type="evidence" value="ECO:0007669"/>
    <property type="project" value="UniProtKB-SubCell"/>
</dbReference>
<name>A0A401G3W3_9BACT</name>
<dbReference type="Pfam" id="PF12832">
    <property type="entry name" value="MFS_1_like"/>
    <property type="match status" value="1"/>
</dbReference>
<proteinExistence type="predicted"/>
<keyword evidence="6 8" id="KW-1133">Transmembrane helix</keyword>
<comment type="caution">
    <text evidence="10">The sequence shown here is derived from an EMBL/GenBank/DDBJ whole genome shotgun (WGS) entry which is preliminary data.</text>
</comment>
<dbReference type="EMBL" id="BEXT01000001">
    <property type="protein sequence ID" value="GBC63932.1"/>
    <property type="molecule type" value="Genomic_DNA"/>
</dbReference>